<feature type="domain" description="Glycosyltransferase 2-like" evidence="1">
    <location>
        <begin position="6"/>
        <end position="132"/>
    </location>
</feature>
<gene>
    <name evidence="2" type="ORF">FJR47_00940</name>
</gene>
<dbReference type="InterPro" id="IPR029044">
    <property type="entry name" value="Nucleotide-diphossugar_trans"/>
</dbReference>
<evidence type="ECO:0000313" key="2">
    <source>
        <dbReference type="EMBL" id="QFR42554.1"/>
    </source>
</evidence>
<dbReference type="SUPFAM" id="SSF53448">
    <property type="entry name" value="Nucleotide-diphospho-sugar transferases"/>
    <property type="match status" value="1"/>
</dbReference>
<dbReference type="Proteomes" id="UP000326061">
    <property type="component" value="Chromosome"/>
</dbReference>
<dbReference type="CDD" id="cd02526">
    <property type="entry name" value="GT2_RfbF_like"/>
    <property type="match status" value="1"/>
</dbReference>
<reference evidence="3" key="1">
    <citation type="submission" date="2019-06" db="EMBL/GenBank/DDBJ databases">
        <title>Sulfurimonas gotlandica sp. nov., a chemoautotrophic and psychrotolerant epsilonproteobacterium isolated from a pelagic redoxcline, and an emended description of the genus Sulfurimonas.</title>
        <authorList>
            <person name="Wang S."/>
            <person name="Jiang L."/>
            <person name="Shao Z."/>
        </authorList>
    </citation>
    <scope>NUCLEOTIDE SEQUENCE [LARGE SCALE GENOMIC DNA]</scope>
    <source>
        <strain evidence="3">1-1N</strain>
    </source>
</reference>
<dbReference type="Pfam" id="PF00535">
    <property type="entry name" value="Glycos_transf_2"/>
    <property type="match status" value="1"/>
</dbReference>
<accession>A0AAJ4A287</accession>
<sequence length="278" mass="32906">MKIYGVVVLYNPDESIIKNINSYLNSLKKIYIVDNSEEKNIDLINRIKEISYKCEYIDNYGNKGIAHALNVGAKLAIKNGADWLLTMDQDTSFNNNDLEKTTVELFEIDINKIAVVAPSHYIGDDTKPFYNEIVMTSGNLLNLHLFQKIGEFDEKLFIDSVDTEYCLRIYSMGYKIKRISSIILKHNLGDIKKYKICGIKFRPTNHTFIRRYYIVRNRFYTWDKYKNLYPAFVKWEKIATFKQLIKIILFEKDKLKKIIFSFRGYFDYRKGRFGKYEK</sequence>
<dbReference type="EMBL" id="CP041166">
    <property type="protein sequence ID" value="QFR42554.1"/>
    <property type="molecule type" value="Genomic_DNA"/>
</dbReference>
<name>A0AAJ4A287_9BACT</name>
<dbReference type="KEGG" id="suln:FJR47_00940"/>
<dbReference type="InterPro" id="IPR001173">
    <property type="entry name" value="Glyco_trans_2-like"/>
</dbReference>
<keyword evidence="3" id="KW-1185">Reference proteome</keyword>
<dbReference type="Gene3D" id="3.90.550.10">
    <property type="entry name" value="Spore Coat Polysaccharide Biosynthesis Protein SpsA, Chain A"/>
    <property type="match status" value="1"/>
</dbReference>
<protein>
    <submittedName>
        <fullName evidence="2">Glycosyltransferase family 2 protein</fullName>
    </submittedName>
</protein>
<dbReference type="AlphaFoldDB" id="A0AAJ4A287"/>
<proteinExistence type="predicted"/>
<dbReference type="RefSeq" id="WP_152298625.1">
    <property type="nucleotide sequence ID" value="NZ_CP041166.1"/>
</dbReference>
<evidence type="ECO:0000259" key="1">
    <source>
        <dbReference type="Pfam" id="PF00535"/>
    </source>
</evidence>
<organism evidence="2 3">
    <name type="scientific">Sulfurimonas xiamenensis</name>
    <dbReference type="NCBI Taxonomy" id="2590021"/>
    <lineage>
        <taxon>Bacteria</taxon>
        <taxon>Pseudomonadati</taxon>
        <taxon>Campylobacterota</taxon>
        <taxon>Epsilonproteobacteria</taxon>
        <taxon>Campylobacterales</taxon>
        <taxon>Sulfurimonadaceae</taxon>
        <taxon>Sulfurimonas</taxon>
    </lineage>
</organism>
<evidence type="ECO:0000313" key="3">
    <source>
        <dbReference type="Proteomes" id="UP000326061"/>
    </source>
</evidence>